<sequence length="49" mass="5305">MTPETLRRLICEAEAERGRAAAPTLKRAWAQLAAAYALQLERIAPGPAT</sequence>
<dbReference type="EMBL" id="JAMLDY010000029">
    <property type="protein sequence ID" value="MCP3736501.1"/>
    <property type="molecule type" value="Genomic_DNA"/>
</dbReference>
<reference evidence="1" key="1">
    <citation type="submission" date="2022-05" db="EMBL/GenBank/DDBJ databases">
        <title>Sphingomonas sp. strain RP10 Genome sequencing and assembly.</title>
        <authorList>
            <person name="Kim I."/>
        </authorList>
    </citation>
    <scope>NUCLEOTIDE SEQUENCE</scope>
    <source>
        <strain evidence="1">RP10</strain>
    </source>
</reference>
<gene>
    <name evidence="1" type="ORF">M9979_16670</name>
</gene>
<dbReference type="AlphaFoldDB" id="A0A9X2HS53"/>
<comment type="caution">
    <text evidence="1">The sequence shown here is derived from an EMBL/GenBank/DDBJ whole genome shotgun (WGS) entry which is preliminary data.</text>
</comment>
<evidence type="ECO:0000313" key="2">
    <source>
        <dbReference type="Proteomes" id="UP001139486"/>
    </source>
</evidence>
<protein>
    <submittedName>
        <fullName evidence="1">Uncharacterized protein</fullName>
    </submittedName>
</protein>
<proteinExistence type="predicted"/>
<evidence type="ECO:0000313" key="1">
    <source>
        <dbReference type="EMBL" id="MCP3736501.1"/>
    </source>
</evidence>
<accession>A0A9X2HS53</accession>
<keyword evidence="2" id="KW-1185">Reference proteome</keyword>
<name>A0A9X2HS53_9SPHN</name>
<dbReference type="Proteomes" id="UP001139486">
    <property type="component" value="Unassembled WGS sequence"/>
</dbReference>
<organism evidence="1 2">
    <name type="scientific">Sphingomonas liriopis</name>
    <dbReference type="NCBI Taxonomy" id="2949094"/>
    <lineage>
        <taxon>Bacteria</taxon>
        <taxon>Pseudomonadati</taxon>
        <taxon>Pseudomonadota</taxon>
        <taxon>Alphaproteobacteria</taxon>
        <taxon>Sphingomonadales</taxon>
        <taxon>Sphingomonadaceae</taxon>
        <taxon>Sphingomonas</taxon>
    </lineage>
</organism>
<dbReference type="RefSeq" id="WP_254290491.1">
    <property type="nucleotide sequence ID" value="NZ_JAMLDY010000029.1"/>
</dbReference>